<evidence type="ECO:0000313" key="5">
    <source>
        <dbReference type="Proteomes" id="UP000289738"/>
    </source>
</evidence>
<keyword evidence="1" id="KW-0677">Repeat</keyword>
<protein>
    <submittedName>
        <fullName evidence="4">Uncharacterized protein</fullName>
    </submittedName>
</protein>
<feature type="repeat" description="PPR" evidence="2">
    <location>
        <begin position="70"/>
        <end position="104"/>
    </location>
</feature>
<reference evidence="4 5" key="1">
    <citation type="submission" date="2019-01" db="EMBL/GenBank/DDBJ databases">
        <title>Sequencing of cultivated peanut Arachis hypogaea provides insights into genome evolution and oil improvement.</title>
        <authorList>
            <person name="Chen X."/>
        </authorList>
    </citation>
    <scope>NUCLEOTIDE SEQUENCE [LARGE SCALE GENOMIC DNA]</scope>
    <source>
        <strain evidence="5">cv. Fuhuasheng</strain>
        <tissue evidence="4">Leaves</tissue>
    </source>
</reference>
<name>A0A444ZB84_ARAHY</name>
<organism evidence="4 5">
    <name type="scientific">Arachis hypogaea</name>
    <name type="common">Peanut</name>
    <dbReference type="NCBI Taxonomy" id="3818"/>
    <lineage>
        <taxon>Eukaryota</taxon>
        <taxon>Viridiplantae</taxon>
        <taxon>Streptophyta</taxon>
        <taxon>Embryophyta</taxon>
        <taxon>Tracheophyta</taxon>
        <taxon>Spermatophyta</taxon>
        <taxon>Magnoliopsida</taxon>
        <taxon>eudicotyledons</taxon>
        <taxon>Gunneridae</taxon>
        <taxon>Pentapetalae</taxon>
        <taxon>rosids</taxon>
        <taxon>fabids</taxon>
        <taxon>Fabales</taxon>
        <taxon>Fabaceae</taxon>
        <taxon>Papilionoideae</taxon>
        <taxon>50 kb inversion clade</taxon>
        <taxon>dalbergioids sensu lato</taxon>
        <taxon>Dalbergieae</taxon>
        <taxon>Pterocarpus clade</taxon>
        <taxon>Arachis</taxon>
    </lineage>
</organism>
<dbReference type="Gene3D" id="1.25.40.10">
    <property type="entry name" value="Tetratricopeptide repeat domain"/>
    <property type="match status" value="1"/>
</dbReference>
<dbReference type="EMBL" id="SDMP01000014">
    <property type="protein sequence ID" value="RYR11439.1"/>
    <property type="molecule type" value="Genomic_DNA"/>
</dbReference>
<evidence type="ECO:0000313" key="4">
    <source>
        <dbReference type="EMBL" id="RYR11439.1"/>
    </source>
</evidence>
<comment type="caution">
    <text evidence="4">The sequence shown here is derived from an EMBL/GenBank/DDBJ whole genome shotgun (WGS) entry which is preliminary data.</text>
</comment>
<sequence>MSSFILFMLCFTFLVLEDLLSQLLNDSKKVALQWFLLPLINVPRVTSLSLNPMASTVKLHDIDAIGFYLNEVTLGTLIKGICEEDRIEEAIEVLQIPEKKPTKPNLIIYDTVVDA</sequence>
<gene>
    <name evidence="4" type="ORF">Ahy_B04g068963</name>
</gene>
<evidence type="ECO:0000256" key="2">
    <source>
        <dbReference type="PROSITE-ProRule" id="PRU00708"/>
    </source>
</evidence>
<keyword evidence="3" id="KW-0732">Signal</keyword>
<evidence type="ECO:0000256" key="1">
    <source>
        <dbReference type="ARBA" id="ARBA00022737"/>
    </source>
</evidence>
<evidence type="ECO:0000256" key="3">
    <source>
        <dbReference type="SAM" id="SignalP"/>
    </source>
</evidence>
<feature type="signal peptide" evidence="3">
    <location>
        <begin position="1"/>
        <end position="17"/>
    </location>
</feature>
<dbReference type="PROSITE" id="PS51375">
    <property type="entry name" value="PPR"/>
    <property type="match status" value="1"/>
</dbReference>
<dbReference type="InterPro" id="IPR011990">
    <property type="entry name" value="TPR-like_helical_dom_sf"/>
</dbReference>
<dbReference type="InterPro" id="IPR002885">
    <property type="entry name" value="PPR_rpt"/>
</dbReference>
<dbReference type="Proteomes" id="UP000289738">
    <property type="component" value="Chromosome B04"/>
</dbReference>
<feature type="chain" id="PRO_5019196950" evidence="3">
    <location>
        <begin position="18"/>
        <end position="115"/>
    </location>
</feature>
<dbReference type="AlphaFoldDB" id="A0A444ZB84"/>
<dbReference type="Pfam" id="PF12854">
    <property type="entry name" value="PPR_1"/>
    <property type="match status" value="1"/>
</dbReference>
<keyword evidence="5" id="KW-1185">Reference proteome</keyword>
<proteinExistence type="predicted"/>
<accession>A0A444ZB84</accession>